<keyword evidence="1" id="KW-0732">Signal</keyword>
<evidence type="ECO:0000313" key="2">
    <source>
        <dbReference type="EMBL" id="GMT34666.1"/>
    </source>
</evidence>
<reference evidence="2" key="1">
    <citation type="submission" date="2023-10" db="EMBL/GenBank/DDBJ databases">
        <title>Genome assembly of Pristionchus species.</title>
        <authorList>
            <person name="Yoshida K."/>
            <person name="Sommer R.J."/>
        </authorList>
    </citation>
    <scope>NUCLEOTIDE SEQUENCE</scope>
    <source>
        <strain evidence="2">RS5133</strain>
    </source>
</reference>
<dbReference type="Proteomes" id="UP001432322">
    <property type="component" value="Unassembled WGS sequence"/>
</dbReference>
<proteinExistence type="predicted"/>
<sequence length="133" mass="14754">IQILLLLVLSTVVHPAKADHPIDWALCQQGYVKCFIQNKCKDVYAKPETRRHYNLESFLGDTNLLVGSNCDTGVQVIPLSPETVVIHMQVNEDGQNINSIGLYQDNNIIVGCKNSNGKVEIELGDGMNNKYTP</sequence>
<accession>A0AAV5WQU6</accession>
<dbReference type="AlphaFoldDB" id="A0AAV5WQU6"/>
<keyword evidence="3" id="KW-1185">Reference proteome</keyword>
<protein>
    <submittedName>
        <fullName evidence="2">Uncharacterized protein</fullName>
    </submittedName>
</protein>
<comment type="caution">
    <text evidence="2">The sequence shown here is derived from an EMBL/GenBank/DDBJ whole genome shotgun (WGS) entry which is preliminary data.</text>
</comment>
<gene>
    <name evidence="2" type="ORF">PFISCL1PPCAC_25963</name>
</gene>
<evidence type="ECO:0000313" key="3">
    <source>
        <dbReference type="Proteomes" id="UP001432322"/>
    </source>
</evidence>
<dbReference type="EMBL" id="BTSY01000006">
    <property type="protein sequence ID" value="GMT34666.1"/>
    <property type="molecule type" value="Genomic_DNA"/>
</dbReference>
<name>A0AAV5WQU6_9BILA</name>
<organism evidence="2 3">
    <name type="scientific">Pristionchus fissidentatus</name>
    <dbReference type="NCBI Taxonomy" id="1538716"/>
    <lineage>
        <taxon>Eukaryota</taxon>
        <taxon>Metazoa</taxon>
        <taxon>Ecdysozoa</taxon>
        <taxon>Nematoda</taxon>
        <taxon>Chromadorea</taxon>
        <taxon>Rhabditida</taxon>
        <taxon>Rhabditina</taxon>
        <taxon>Diplogasteromorpha</taxon>
        <taxon>Diplogasteroidea</taxon>
        <taxon>Neodiplogasteridae</taxon>
        <taxon>Pristionchus</taxon>
    </lineage>
</organism>
<evidence type="ECO:0000256" key="1">
    <source>
        <dbReference type="SAM" id="SignalP"/>
    </source>
</evidence>
<feature type="chain" id="PRO_5043495824" evidence="1">
    <location>
        <begin position="19"/>
        <end position="133"/>
    </location>
</feature>
<feature type="signal peptide" evidence="1">
    <location>
        <begin position="1"/>
        <end position="18"/>
    </location>
</feature>
<feature type="non-terminal residue" evidence="2">
    <location>
        <position position="1"/>
    </location>
</feature>
<feature type="non-terminal residue" evidence="2">
    <location>
        <position position="133"/>
    </location>
</feature>